<accession>A0A0D8XH07</accession>
<gene>
    <name evidence="1" type="ORF">DICVIV_10962</name>
</gene>
<dbReference type="AlphaFoldDB" id="A0A0D8XH07"/>
<evidence type="ECO:0000313" key="2">
    <source>
        <dbReference type="Proteomes" id="UP000053766"/>
    </source>
</evidence>
<sequence>MLFLVWRSSSPSVKLNIKYHAYTLSIVLFALRNTN</sequence>
<dbReference type="Proteomes" id="UP000053766">
    <property type="component" value="Unassembled WGS sequence"/>
</dbReference>
<dbReference type="EMBL" id="KN716599">
    <property type="protein sequence ID" value="KJH43034.1"/>
    <property type="molecule type" value="Genomic_DNA"/>
</dbReference>
<keyword evidence="2" id="KW-1185">Reference proteome</keyword>
<protein>
    <submittedName>
        <fullName evidence="1">Uncharacterized protein</fullName>
    </submittedName>
</protein>
<reference evidence="1 2" key="1">
    <citation type="submission" date="2013-11" db="EMBL/GenBank/DDBJ databases">
        <title>Draft genome of the bovine lungworm Dictyocaulus viviparus.</title>
        <authorList>
            <person name="Mitreva M."/>
        </authorList>
    </citation>
    <scope>NUCLEOTIDE SEQUENCE [LARGE SCALE GENOMIC DNA]</scope>
    <source>
        <strain evidence="1 2">HannoverDv2000</strain>
    </source>
</reference>
<evidence type="ECO:0000313" key="1">
    <source>
        <dbReference type="EMBL" id="KJH43034.1"/>
    </source>
</evidence>
<organism evidence="1 2">
    <name type="scientific">Dictyocaulus viviparus</name>
    <name type="common">Bovine lungworm</name>
    <dbReference type="NCBI Taxonomy" id="29172"/>
    <lineage>
        <taxon>Eukaryota</taxon>
        <taxon>Metazoa</taxon>
        <taxon>Ecdysozoa</taxon>
        <taxon>Nematoda</taxon>
        <taxon>Chromadorea</taxon>
        <taxon>Rhabditida</taxon>
        <taxon>Rhabditina</taxon>
        <taxon>Rhabditomorpha</taxon>
        <taxon>Strongyloidea</taxon>
        <taxon>Metastrongylidae</taxon>
        <taxon>Dictyocaulus</taxon>
    </lineage>
</organism>
<name>A0A0D8XH07_DICVI</name>
<reference evidence="2" key="2">
    <citation type="journal article" date="2016" name="Sci. Rep.">
        <title>Dictyocaulus viviparus genome, variome and transcriptome elucidate lungworm biology and support future intervention.</title>
        <authorList>
            <person name="McNulty S.N."/>
            <person name="Strube C."/>
            <person name="Rosa B.A."/>
            <person name="Martin J.C."/>
            <person name="Tyagi R."/>
            <person name="Choi Y.J."/>
            <person name="Wang Q."/>
            <person name="Hallsworth Pepin K."/>
            <person name="Zhang X."/>
            <person name="Ozersky P."/>
            <person name="Wilson R.K."/>
            <person name="Sternberg P.W."/>
            <person name="Gasser R.B."/>
            <person name="Mitreva M."/>
        </authorList>
    </citation>
    <scope>NUCLEOTIDE SEQUENCE [LARGE SCALE GENOMIC DNA]</scope>
    <source>
        <strain evidence="2">HannoverDv2000</strain>
    </source>
</reference>
<proteinExistence type="predicted"/>